<reference evidence="2 3" key="1">
    <citation type="submission" date="2019-10" db="EMBL/GenBank/DDBJ databases">
        <title>Genomic and transcriptomic insights into the perfect genentic adaptation of a filamentous nitrogen-fixing cyanobacterium to rice fields.</title>
        <authorList>
            <person name="Chen Z."/>
        </authorList>
    </citation>
    <scope>NUCLEOTIDE SEQUENCE [LARGE SCALE GENOMIC DNA]</scope>
    <source>
        <strain evidence="2">CCNUC1</strain>
    </source>
</reference>
<evidence type="ECO:0000256" key="1">
    <source>
        <dbReference type="SAM" id="MobiDB-lite"/>
    </source>
</evidence>
<gene>
    <name evidence="2" type="ORF">GXM_02393</name>
</gene>
<proteinExistence type="predicted"/>
<sequence length="58" mass="6410">MRIRIRHTSCFWDREWGRGRGAGGAGGDEGDEGEELIDHAQFPIPNPQSPIPNPQSPI</sequence>
<evidence type="ECO:0000313" key="3">
    <source>
        <dbReference type="Proteomes" id="UP000326678"/>
    </source>
</evidence>
<evidence type="ECO:0000313" key="2">
    <source>
        <dbReference type="EMBL" id="QFS44918.1"/>
    </source>
</evidence>
<dbReference type="AlphaFoldDB" id="A0A5P8VWY7"/>
<name>A0A5P8VWY7_9NOSO</name>
<protein>
    <submittedName>
        <fullName evidence="2">Uncharacterized protein</fullName>
    </submittedName>
</protein>
<dbReference type="EMBL" id="CP045226">
    <property type="protein sequence ID" value="QFS44918.1"/>
    <property type="molecule type" value="Genomic_DNA"/>
</dbReference>
<organism evidence="2 3">
    <name type="scientific">Nostoc sphaeroides CCNUC1</name>
    <dbReference type="NCBI Taxonomy" id="2653204"/>
    <lineage>
        <taxon>Bacteria</taxon>
        <taxon>Bacillati</taxon>
        <taxon>Cyanobacteriota</taxon>
        <taxon>Cyanophyceae</taxon>
        <taxon>Nostocales</taxon>
        <taxon>Nostocaceae</taxon>
        <taxon>Nostoc</taxon>
    </lineage>
</organism>
<keyword evidence="3" id="KW-1185">Reference proteome</keyword>
<feature type="compositionally biased region" description="Pro residues" evidence="1">
    <location>
        <begin position="44"/>
        <end position="58"/>
    </location>
</feature>
<feature type="region of interest" description="Disordered" evidence="1">
    <location>
        <begin position="15"/>
        <end position="58"/>
    </location>
</feature>
<dbReference type="Proteomes" id="UP000326678">
    <property type="component" value="Chromosome Gxm1"/>
</dbReference>
<accession>A0A5P8VWY7</accession>
<dbReference type="KEGG" id="nsh:GXM_02393"/>